<dbReference type="AlphaFoldDB" id="A0A2T6B962"/>
<evidence type="ECO:0000313" key="4">
    <source>
        <dbReference type="Proteomes" id="UP000244224"/>
    </source>
</evidence>
<feature type="domain" description="HNH nuclease" evidence="2">
    <location>
        <begin position="77"/>
        <end position="130"/>
    </location>
</feature>
<dbReference type="SMART" id="SM00507">
    <property type="entry name" value="HNHc"/>
    <property type="match status" value="1"/>
</dbReference>
<keyword evidence="3" id="KW-0378">Hydrolase</keyword>
<dbReference type="InterPro" id="IPR003615">
    <property type="entry name" value="HNH_nuc"/>
</dbReference>
<gene>
    <name evidence="3" type="ORF">C8N34_102384</name>
</gene>
<comment type="caution">
    <text evidence="3">The sequence shown here is derived from an EMBL/GenBank/DDBJ whole genome shotgun (WGS) entry which is preliminary data.</text>
</comment>
<evidence type="ECO:0000256" key="1">
    <source>
        <dbReference type="SAM" id="MobiDB-lite"/>
    </source>
</evidence>
<dbReference type="Proteomes" id="UP000244224">
    <property type="component" value="Unassembled WGS sequence"/>
</dbReference>
<evidence type="ECO:0000313" key="3">
    <source>
        <dbReference type="EMBL" id="PTX52604.1"/>
    </source>
</evidence>
<reference evidence="3 4" key="1">
    <citation type="submission" date="2018-04" db="EMBL/GenBank/DDBJ databases">
        <title>Genomic Encyclopedia of Archaeal and Bacterial Type Strains, Phase II (KMG-II): from individual species to whole genera.</title>
        <authorList>
            <person name="Goeker M."/>
        </authorList>
    </citation>
    <scope>NUCLEOTIDE SEQUENCE [LARGE SCALE GENOMIC DNA]</scope>
    <source>
        <strain evidence="3 4">DSM 21823</strain>
    </source>
</reference>
<dbReference type="OrthoDB" id="9802901at2"/>
<dbReference type="EMBL" id="QBKP01000002">
    <property type="protein sequence ID" value="PTX52604.1"/>
    <property type="molecule type" value="Genomic_DNA"/>
</dbReference>
<dbReference type="InterPro" id="IPR052892">
    <property type="entry name" value="NA-targeting_endonuclease"/>
</dbReference>
<name>A0A2T6B962_9RHOB</name>
<dbReference type="Gene3D" id="1.10.30.50">
    <property type="match status" value="1"/>
</dbReference>
<dbReference type="Pfam" id="PF14279">
    <property type="entry name" value="HNH_5"/>
    <property type="match status" value="1"/>
</dbReference>
<dbReference type="PANTHER" id="PTHR33877:SF2">
    <property type="entry name" value="OS07G0170200 PROTEIN"/>
    <property type="match status" value="1"/>
</dbReference>
<dbReference type="PANTHER" id="PTHR33877">
    <property type="entry name" value="SLL1193 PROTEIN"/>
    <property type="match status" value="1"/>
</dbReference>
<keyword evidence="4" id="KW-1185">Reference proteome</keyword>
<sequence>MSVPNYPALVLNADFSPVRIHPLSTWGFERVLRAVLKDRVVVLEEHDAELRSANLTYRPPSVIALRRYVRPQSAVPFNRMNIFLRDGFRCQYCGDQFDTRNLTFDHVIPRSRGGGTNFENIVSACAPCNSRKGSEPMRPLRQPRTPTPREMSRIARPDTSGMCKSWIDYLYWAGCLDED</sequence>
<protein>
    <submittedName>
        <fullName evidence="3">5-methylcytosine-specific restriction endonuclease McrA</fullName>
    </submittedName>
</protein>
<dbReference type="InterPro" id="IPR029471">
    <property type="entry name" value="HNH_5"/>
</dbReference>
<dbReference type="GO" id="GO:0004519">
    <property type="term" value="F:endonuclease activity"/>
    <property type="evidence" value="ECO:0007669"/>
    <property type="project" value="UniProtKB-KW"/>
</dbReference>
<dbReference type="RefSeq" id="WP_108128018.1">
    <property type="nucleotide sequence ID" value="NZ_QBKP01000002.1"/>
</dbReference>
<keyword evidence="3" id="KW-0255">Endonuclease</keyword>
<organism evidence="3 4">
    <name type="scientific">Gemmobacter caeni</name>
    <dbReference type="NCBI Taxonomy" id="589035"/>
    <lineage>
        <taxon>Bacteria</taxon>
        <taxon>Pseudomonadati</taxon>
        <taxon>Pseudomonadota</taxon>
        <taxon>Alphaproteobacteria</taxon>
        <taxon>Rhodobacterales</taxon>
        <taxon>Paracoccaceae</taxon>
        <taxon>Gemmobacter</taxon>
    </lineage>
</organism>
<evidence type="ECO:0000259" key="2">
    <source>
        <dbReference type="SMART" id="SM00507"/>
    </source>
</evidence>
<feature type="region of interest" description="Disordered" evidence="1">
    <location>
        <begin position="130"/>
        <end position="155"/>
    </location>
</feature>
<accession>A0A2T6B962</accession>
<dbReference type="CDD" id="cd00085">
    <property type="entry name" value="HNHc"/>
    <property type="match status" value="1"/>
</dbReference>
<proteinExistence type="predicted"/>
<keyword evidence="3" id="KW-0540">Nuclease</keyword>